<dbReference type="KEGG" id="tped:TPE_2283"/>
<dbReference type="EMBL" id="CP004120">
    <property type="protein sequence ID" value="AGT44757.1"/>
    <property type="molecule type" value="Genomic_DNA"/>
</dbReference>
<name>S5ZQ33_9SPIR</name>
<accession>S5ZQ33</accession>
<evidence type="ECO:0000313" key="1">
    <source>
        <dbReference type="EMBL" id="AGT44757.1"/>
    </source>
</evidence>
<dbReference type="Proteomes" id="UP000015620">
    <property type="component" value="Chromosome"/>
</dbReference>
<dbReference type="RefSeq" id="WP_020966053.1">
    <property type="nucleotide sequence ID" value="NC_022097.1"/>
</dbReference>
<dbReference type="PATRIC" id="fig|1291379.3.peg.2256"/>
<sequence>MRKIKLSVIAVFLIGIIRIFGTETQTYYNYERGWRGEVTISPENSMTSNEWDKFASNFVDNMKKNGKKNYETSGLTIIGDFKSITKLSKKLSWLCWQALDEYEIAYGEVYYIVIDSERTKTHIIVRIVKAEGSGKSFEWYGMQASYH</sequence>
<protein>
    <submittedName>
        <fullName evidence="1">Uncharacterized protein</fullName>
    </submittedName>
</protein>
<dbReference type="AlphaFoldDB" id="S5ZQ33"/>
<reference evidence="1 2" key="1">
    <citation type="journal article" date="2013" name="PLoS ONE">
        <title>Genome-Wide Relatedness of Treponema pedis, from Gingiva and Necrotic Skin Lesions of Pigs, with the Human Oral Pathogen Treponema denticola.</title>
        <authorList>
            <person name="Svartstrom O."/>
            <person name="Mushtaq M."/>
            <person name="Pringle M."/>
            <person name="Segerman B."/>
        </authorList>
    </citation>
    <scope>NUCLEOTIDE SEQUENCE [LARGE SCALE GENOMIC DNA]</scope>
    <source>
        <strain evidence="1">T A4</strain>
    </source>
</reference>
<organism evidence="1 2">
    <name type="scientific">Treponema pedis str. T A4</name>
    <dbReference type="NCBI Taxonomy" id="1291379"/>
    <lineage>
        <taxon>Bacteria</taxon>
        <taxon>Pseudomonadati</taxon>
        <taxon>Spirochaetota</taxon>
        <taxon>Spirochaetia</taxon>
        <taxon>Spirochaetales</taxon>
        <taxon>Treponemataceae</taxon>
        <taxon>Treponema</taxon>
    </lineage>
</organism>
<keyword evidence="2" id="KW-1185">Reference proteome</keyword>
<evidence type="ECO:0000313" key="2">
    <source>
        <dbReference type="Proteomes" id="UP000015620"/>
    </source>
</evidence>
<gene>
    <name evidence="1" type="ORF">TPE_2283</name>
</gene>
<dbReference type="HOGENOM" id="CLU_1767242_0_0_12"/>
<proteinExistence type="predicted"/>
<dbReference type="GeneID" id="301091233"/>